<feature type="compositionally biased region" description="Polar residues" evidence="1">
    <location>
        <begin position="141"/>
        <end position="150"/>
    </location>
</feature>
<dbReference type="Proteomes" id="UP000250235">
    <property type="component" value="Unassembled WGS sequence"/>
</dbReference>
<organism evidence="2 3">
    <name type="scientific">Dorcoceras hygrometricum</name>
    <dbReference type="NCBI Taxonomy" id="472368"/>
    <lineage>
        <taxon>Eukaryota</taxon>
        <taxon>Viridiplantae</taxon>
        <taxon>Streptophyta</taxon>
        <taxon>Embryophyta</taxon>
        <taxon>Tracheophyta</taxon>
        <taxon>Spermatophyta</taxon>
        <taxon>Magnoliopsida</taxon>
        <taxon>eudicotyledons</taxon>
        <taxon>Gunneridae</taxon>
        <taxon>Pentapetalae</taxon>
        <taxon>asterids</taxon>
        <taxon>lamiids</taxon>
        <taxon>Lamiales</taxon>
        <taxon>Gesneriaceae</taxon>
        <taxon>Didymocarpoideae</taxon>
        <taxon>Trichosporeae</taxon>
        <taxon>Loxocarpinae</taxon>
        <taxon>Dorcoceras</taxon>
    </lineage>
</organism>
<proteinExistence type="predicted"/>
<evidence type="ECO:0000256" key="1">
    <source>
        <dbReference type="SAM" id="MobiDB-lite"/>
    </source>
</evidence>
<dbReference type="EMBL" id="KV020243">
    <property type="protein sequence ID" value="KZV14700.1"/>
    <property type="molecule type" value="Genomic_DNA"/>
</dbReference>
<sequence>MRTRYASYTITTLDYQIKGDNGSEGQSLAREAPDISYDIEEVFDKRDLHNHETVLDKRLIGTNHSDTLPFSVQGTTGLAMETSKVKSGVRNQAEAKLNQLEHSRNAKSADDLCDITSSRKLSAVVKRSEREKRRRTGRSISIESQYNQSGEFEVGDSKTMSFE</sequence>
<feature type="region of interest" description="Disordered" evidence="1">
    <location>
        <begin position="125"/>
        <end position="163"/>
    </location>
</feature>
<accession>A0A2Z7A710</accession>
<reference evidence="2 3" key="1">
    <citation type="journal article" date="2015" name="Proc. Natl. Acad. Sci. U.S.A.">
        <title>The resurrection genome of Boea hygrometrica: A blueprint for survival of dehydration.</title>
        <authorList>
            <person name="Xiao L."/>
            <person name="Yang G."/>
            <person name="Zhang L."/>
            <person name="Yang X."/>
            <person name="Zhao S."/>
            <person name="Ji Z."/>
            <person name="Zhou Q."/>
            <person name="Hu M."/>
            <person name="Wang Y."/>
            <person name="Chen M."/>
            <person name="Xu Y."/>
            <person name="Jin H."/>
            <person name="Xiao X."/>
            <person name="Hu G."/>
            <person name="Bao F."/>
            <person name="Hu Y."/>
            <person name="Wan P."/>
            <person name="Li L."/>
            <person name="Deng X."/>
            <person name="Kuang T."/>
            <person name="Xiang C."/>
            <person name="Zhu J.K."/>
            <person name="Oliver M.J."/>
            <person name="He Y."/>
        </authorList>
    </citation>
    <scope>NUCLEOTIDE SEQUENCE [LARGE SCALE GENOMIC DNA]</scope>
    <source>
        <strain evidence="3">cv. XS01</strain>
    </source>
</reference>
<dbReference type="AlphaFoldDB" id="A0A2Z7A710"/>
<keyword evidence="3" id="KW-1185">Reference proteome</keyword>
<evidence type="ECO:0000313" key="3">
    <source>
        <dbReference type="Proteomes" id="UP000250235"/>
    </source>
</evidence>
<name>A0A2Z7A710_9LAMI</name>
<gene>
    <name evidence="2" type="ORF">F511_41556</name>
</gene>
<protein>
    <submittedName>
        <fullName evidence="2">Nbs-lrr resistance protein</fullName>
    </submittedName>
</protein>
<evidence type="ECO:0000313" key="2">
    <source>
        <dbReference type="EMBL" id="KZV14700.1"/>
    </source>
</evidence>